<organism evidence="2 3">
    <name type="scientific">Endocarpon pusillum (strain Z07020 / HMAS-L-300199)</name>
    <name type="common">Lichen-forming fungus</name>
    <dbReference type="NCBI Taxonomy" id="1263415"/>
    <lineage>
        <taxon>Eukaryota</taxon>
        <taxon>Fungi</taxon>
        <taxon>Dikarya</taxon>
        <taxon>Ascomycota</taxon>
        <taxon>Pezizomycotina</taxon>
        <taxon>Eurotiomycetes</taxon>
        <taxon>Chaetothyriomycetidae</taxon>
        <taxon>Verrucariales</taxon>
        <taxon>Verrucariaceae</taxon>
        <taxon>Endocarpon</taxon>
    </lineage>
</organism>
<sequence length="310" mass="36129">MVGKLLLRLLRKARRVLLCGCQLRPKSYHKFRQTPFDERNSPSSTATVHGSPVSLCHRREFYLHRNGHIYSPERTSPTSDCPPDDCYPEHKIEERMDDVRSANYSPGLNETCSYETLSRLSDKFEDVKGELAIRMQELEAQTLLKHRCMKKLHAMRQKMASLQAKNKSFRRTIKNLTRELRELSEPKAKTIDHECHPPQPIHELEHPNRAYQEDLSTHFRSAEDQQRVGFPTQQFEVQSPSQETEHAGYSTQWSIWQNVQNINKSVRAKWTRSVSLDTTRQVAAQCSQWVWELLCLENLTSQLRACALRS</sequence>
<proteinExistence type="predicted"/>
<dbReference type="EMBL" id="KE720914">
    <property type="protein sequence ID" value="ERF73910.1"/>
    <property type="molecule type" value="Genomic_DNA"/>
</dbReference>
<dbReference type="Proteomes" id="UP000019373">
    <property type="component" value="Unassembled WGS sequence"/>
</dbReference>
<evidence type="ECO:0000313" key="2">
    <source>
        <dbReference type="EMBL" id="ERF73910.1"/>
    </source>
</evidence>
<evidence type="ECO:0000256" key="1">
    <source>
        <dbReference type="SAM" id="Coils"/>
    </source>
</evidence>
<reference evidence="3" key="1">
    <citation type="journal article" date="2014" name="BMC Genomics">
        <title>Genome characteristics reveal the impact of lichenization on lichen-forming fungus Endocarpon pusillum Hedwig (Verrucariales, Ascomycota).</title>
        <authorList>
            <person name="Wang Y.-Y."/>
            <person name="Liu B."/>
            <person name="Zhang X.-Y."/>
            <person name="Zhou Q.-M."/>
            <person name="Zhang T."/>
            <person name="Li H."/>
            <person name="Yu Y.-F."/>
            <person name="Zhang X.-L."/>
            <person name="Hao X.-Y."/>
            <person name="Wang M."/>
            <person name="Wang L."/>
            <person name="Wei J.-C."/>
        </authorList>
    </citation>
    <scope>NUCLEOTIDE SEQUENCE [LARGE SCALE GENOMIC DNA]</scope>
    <source>
        <strain evidence="3">Z07020 / HMAS-L-300199</strain>
    </source>
</reference>
<dbReference type="HOGENOM" id="CLU_897235_0_0_1"/>
<gene>
    <name evidence="2" type="ORF">EPUS_05922</name>
</gene>
<dbReference type="RefSeq" id="XP_007800491.1">
    <property type="nucleotide sequence ID" value="XM_007802300.1"/>
</dbReference>
<feature type="coiled-coil region" evidence="1">
    <location>
        <begin position="152"/>
        <end position="179"/>
    </location>
</feature>
<keyword evidence="3" id="KW-1185">Reference proteome</keyword>
<protein>
    <submittedName>
        <fullName evidence="2">Uncharacterized protein</fullName>
    </submittedName>
</protein>
<accession>U1HTI8</accession>
<dbReference type="GeneID" id="19240869"/>
<name>U1HTI8_ENDPU</name>
<evidence type="ECO:0000313" key="3">
    <source>
        <dbReference type="Proteomes" id="UP000019373"/>
    </source>
</evidence>
<keyword evidence="1" id="KW-0175">Coiled coil</keyword>
<dbReference type="AlphaFoldDB" id="U1HTI8"/>